<keyword evidence="2" id="KW-1185">Reference proteome</keyword>
<comment type="caution">
    <text evidence="1">The sequence shown here is derived from an EMBL/GenBank/DDBJ whole genome shotgun (WGS) entry which is preliminary data.</text>
</comment>
<organism evidence="1 2">
    <name type="scientific">Ceratitis capitata</name>
    <name type="common">Mediterranean fruit fly</name>
    <name type="synonym">Tephritis capitata</name>
    <dbReference type="NCBI Taxonomy" id="7213"/>
    <lineage>
        <taxon>Eukaryota</taxon>
        <taxon>Metazoa</taxon>
        <taxon>Ecdysozoa</taxon>
        <taxon>Arthropoda</taxon>
        <taxon>Hexapoda</taxon>
        <taxon>Insecta</taxon>
        <taxon>Pterygota</taxon>
        <taxon>Neoptera</taxon>
        <taxon>Endopterygota</taxon>
        <taxon>Diptera</taxon>
        <taxon>Brachycera</taxon>
        <taxon>Muscomorpha</taxon>
        <taxon>Tephritoidea</taxon>
        <taxon>Tephritidae</taxon>
        <taxon>Ceratitis</taxon>
        <taxon>Ceratitis</taxon>
    </lineage>
</organism>
<gene>
    <name evidence="1" type="ORF">CCAP1982_LOCUS3584</name>
</gene>
<dbReference type="EMBL" id="CAJHJT010000001">
    <property type="protein sequence ID" value="CAD6994849.1"/>
    <property type="molecule type" value="Genomic_DNA"/>
</dbReference>
<accession>A0A811U7M0</accession>
<name>A0A811U7M0_CERCA</name>
<sequence>MDLLLHTHTYVHMIPPTNQLKTTTIEGRVQDLSKILKTAELDCHPKMIIDNDNSESSKDDSALKSTVIKDISRHFFVFCCSYSIFYKIQVHATFCN</sequence>
<protein>
    <submittedName>
        <fullName evidence="1">(Mediterranean fruit fly) hypothetical protein</fullName>
    </submittedName>
</protein>
<evidence type="ECO:0000313" key="1">
    <source>
        <dbReference type="EMBL" id="CAD6994849.1"/>
    </source>
</evidence>
<proteinExistence type="predicted"/>
<reference evidence="1" key="1">
    <citation type="submission" date="2020-11" db="EMBL/GenBank/DDBJ databases">
        <authorList>
            <person name="Whitehead M."/>
        </authorList>
    </citation>
    <scope>NUCLEOTIDE SEQUENCE</scope>
    <source>
        <strain evidence="1">EGII</strain>
    </source>
</reference>
<evidence type="ECO:0000313" key="2">
    <source>
        <dbReference type="Proteomes" id="UP000606786"/>
    </source>
</evidence>
<dbReference type="Proteomes" id="UP000606786">
    <property type="component" value="Unassembled WGS sequence"/>
</dbReference>
<dbReference type="AlphaFoldDB" id="A0A811U7M0"/>